<feature type="transmembrane region" description="Helical" evidence="9">
    <location>
        <begin position="32"/>
        <end position="51"/>
    </location>
</feature>
<dbReference type="EMBL" id="BAHC01000125">
    <property type="protein sequence ID" value="GAB91233.1"/>
    <property type="molecule type" value="Genomic_DNA"/>
</dbReference>
<feature type="transmembrane region" description="Helical" evidence="9">
    <location>
        <begin position="144"/>
        <end position="162"/>
    </location>
</feature>
<keyword evidence="5 9" id="KW-0812">Transmembrane</keyword>
<dbReference type="PANTHER" id="PTHR32196">
    <property type="entry name" value="ABC TRANSPORTER PERMEASE PROTEIN YPHD-RELATED-RELATED"/>
    <property type="match status" value="1"/>
</dbReference>
<feature type="transmembrane region" description="Helical" evidence="9">
    <location>
        <begin position="63"/>
        <end position="83"/>
    </location>
</feature>
<feature type="transmembrane region" description="Helical" evidence="9">
    <location>
        <begin position="190"/>
        <end position="214"/>
    </location>
</feature>
<feature type="transmembrane region" description="Helical" evidence="9">
    <location>
        <begin position="318"/>
        <end position="334"/>
    </location>
</feature>
<dbReference type="InterPro" id="IPR001851">
    <property type="entry name" value="ABC_transp_permease"/>
</dbReference>
<dbReference type="PANTHER" id="PTHR32196:SF21">
    <property type="entry name" value="ABC TRANSPORTER PERMEASE PROTEIN YPHD-RELATED"/>
    <property type="match status" value="1"/>
</dbReference>
<evidence type="ECO:0000313" key="11">
    <source>
        <dbReference type="Proteomes" id="UP000008363"/>
    </source>
</evidence>
<evidence type="ECO:0000256" key="5">
    <source>
        <dbReference type="ARBA" id="ARBA00022692"/>
    </source>
</evidence>
<reference evidence="10 11" key="1">
    <citation type="submission" date="2012-08" db="EMBL/GenBank/DDBJ databases">
        <title>Whole genome shotgun sequence of Gordonia rhizosphera NBRC 16068.</title>
        <authorList>
            <person name="Takarada H."/>
            <person name="Isaki S."/>
            <person name="Hosoyama A."/>
            <person name="Tsuchikane K."/>
            <person name="Katsumata H."/>
            <person name="Baba S."/>
            <person name="Ohji S."/>
            <person name="Yamazaki S."/>
            <person name="Fujita N."/>
        </authorList>
    </citation>
    <scope>NUCLEOTIDE SEQUENCE [LARGE SCALE GENOMIC DNA]</scope>
    <source>
        <strain evidence="10 11">NBRC 16068</strain>
    </source>
</reference>
<proteinExistence type="predicted"/>
<dbReference type="AlphaFoldDB" id="K6V4W9"/>
<evidence type="ECO:0000256" key="7">
    <source>
        <dbReference type="ARBA" id="ARBA00023136"/>
    </source>
</evidence>
<protein>
    <submittedName>
        <fullName evidence="10">Putative ABC transporter permease protein</fullName>
    </submittedName>
</protein>
<sequence length="344" mass="35549">MSVTLNTATETTDLPDPVGETPRRRITIGPSLEKYALVIALVAVVVVFSLLRPEVYPTASNLQNVLGSQAVLLILALGLIVPLTAGEFDLSSVSTMSLSAMTIAVLNVQHDWSLLSSIAIALLAALLVGLINAVLVVRLHIDSFIATLGSGTVVLGVVQWISNSTSVTGIDSALVDATIGTRILGVSLQFYYALALVVIMALVFAYTPIGRRLLFVGRGPQVARLSGLHVDRIRSGALVTSALVAGLAGIVYAGMLGGADPSSGQSFMLPAFAAAFLGATAIIPGRFNAFGTLIAVYFLVAGVVGLQMLGAASFVQQLFYGGALIVAVALSGAVRRRTASRSAA</sequence>
<comment type="caution">
    <text evidence="10">The sequence shown here is derived from an EMBL/GenBank/DDBJ whole genome shotgun (WGS) entry which is preliminary data.</text>
</comment>
<evidence type="ECO:0000256" key="4">
    <source>
        <dbReference type="ARBA" id="ARBA00022519"/>
    </source>
</evidence>
<evidence type="ECO:0000256" key="3">
    <source>
        <dbReference type="ARBA" id="ARBA00022475"/>
    </source>
</evidence>
<dbReference type="Pfam" id="PF02653">
    <property type="entry name" value="BPD_transp_2"/>
    <property type="match status" value="1"/>
</dbReference>
<keyword evidence="6 9" id="KW-1133">Transmembrane helix</keyword>
<evidence type="ECO:0000256" key="1">
    <source>
        <dbReference type="ARBA" id="ARBA00004651"/>
    </source>
</evidence>
<dbReference type="eggNOG" id="COG1172">
    <property type="taxonomic scope" value="Bacteria"/>
</dbReference>
<feature type="transmembrane region" description="Helical" evidence="9">
    <location>
        <begin position="290"/>
        <end position="312"/>
    </location>
</feature>
<dbReference type="OrthoDB" id="3468954at2"/>
<accession>K6V4W9</accession>
<name>K6V4W9_9ACTN</name>
<keyword evidence="4" id="KW-0997">Cell inner membrane</keyword>
<keyword evidence="11" id="KW-1185">Reference proteome</keyword>
<dbReference type="CDD" id="cd06579">
    <property type="entry name" value="TM_PBP1_transp_AraH_like"/>
    <property type="match status" value="1"/>
</dbReference>
<evidence type="ECO:0000256" key="2">
    <source>
        <dbReference type="ARBA" id="ARBA00022448"/>
    </source>
</evidence>
<feature type="transmembrane region" description="Helical" evidence="9">
    <location>
        <begin position="235"/>
        <end position="255"/>
    </location>
</feature>
<dbReference type="STRING" id="1108045.GORHZ_125_01170"/>
<organism evidence="10 11">
    <name type="scientific">Gordonia rhizosphera NBRC 16068</name>
    <dbReference type="NCBI Taxonomy" id="1108045"/>
    <lineage>
        <taxon>Bacteria</taxon>
        <taxon>Bacillati</taxon>
        <taxon>Actinomycetota</taxon>
        <taxon>Actinomycetes</taxon>
        <taxon>Mycobacteriales</taxon>
        <taxon>Gordoniaceae</taxon>
        <taxon>Gordonia</taxon>
    </lineage>
</organism>
<keyword evidence="2" id="KW-0813">Transport</keyword>
<comment type="subcellular location">
    <subcellularLocation>
        <location evidence="1">Cell membrane</location>
        <topology evidence="1">Multi-pass membrane protein</topology>
    </subcellularLocation>
</comment>
<evidence type="ECO:0000313" key="10">
    <source>
        <dbReference type="EMBL" id="GAB91233.1"/>
    </source>
</evidence>
<evidence type="ECO:0000256" key="8">
    <source>
        <dbReference type="SAM" id="MobiDB-lite"/>
    </source>
</evidence>
<feature type="transmembrane region" description="Helical" evidence="9">
    <location>
        <begin position="114"/>
        <end position="137"/>
    </location>
</feature>
<evidence type="ECO:0000256" key="9">
    <source>
        <dbReference type="SAM" id="Phobius"/>
    </source>
</evidence>
<evidence type="ECO:0000256" key="6">
    <source>
        <dbReference type="ARBA" id="ARBA00022989"/>
    </source>
</evidence>
<feature type="compositionally biased region" description="Polar residues" evidence="8">
    <location>
        <begin position="1"/>
        <end position="12"/>
    </location>
</feature>
<keyword evidence="7 9" id="KW-0472">Membrane</keyword>
<dbReference type="RefSeq" id="WP_006334541.1">
    <property type="nucleotide sequence ID" value="NZ_BAHC01000125.1"/>
</dbReference>
<gene>
    <name evidence="10" type="ORF">GORHZ_125_01170</name>
</gene>
<feature type="transmembrane region" description="Helical" evidence="9">
    <location>
        <begin position="267"/>
        <end position="283"/>
    </location>
</feature>
<dbReference type="GO" id="GO:0022857">
    <property type="term" value="F:transmembrane transporter activity"/>
    <property type="evidence" value="ECO:0007669"/>
    <property type="project" value="InterPro"/>
</dbReference>
<feature type="region of interest" description="Disordered" evidence="8">
    <location>
        <begin position="1"/>
        <end position="20"/>
    </location>
</feature>
<keyword evidence="3" id="KW-1003">Cell membrane</keyword>
<dbReference type="GO" id="GO:0005886">
    <property type="term" value="C:plasma membrane"/>
    <property type="evidence" value="ECO:0007669"/>
    <property type="project" value="UniProtKB-SubCell"/>
</dbReference>
<dbReference type="Proteomes" id="UP000008363">
    <property type="component" value="Unassembled WGS sequence"/>
</dbReference>